<dbReference type="KEGG" id="dmm:dnm_020840"/>
<evidence type="ECO:0000313" key="4">
    <source>
        <dbReference type="Proteomes" id="UP000663722"/>
    </source>
</evidence>
<sequence length="162" mass="18001">MIKKMIISVLVVIGMAISGMAFADEATITDQQQKVRPPRPFHNEDTTGNQQGFQPLRRPHKDNAGKLLGRYLHDNMLAEAISEMTGEAIETVMEKLKEQHPRALLEAYEIDPETFRSVMDGKTITLAEKAAGCGIITEEQAAEIVEKIQSHAAEHENSDTDM</sequence>
<evidence type="ECO:0000256" key="2">
    <source>
        <dbReference type="SAM" id="SignalP"/>
    </source>
</evidence>
<name>A0A975GLP7_9BACT</name>
<dbReference type="RefSeq" id="WP_207681860.1">
    <property type="nucleotide sequence ID" value="NZ_CP061800.1"/>
</dbReference>
<evidence type="ECO:0000256" key="1">
    <source>
        <dbReference type="SAM" id="MobiDB-lite"/>
    </source>
</evidence>
<feature type="region of interest" description="Disordered" evidence="1">
    <location>
        <begin position="29"/>
        <end position="59"/>
    </location>
</feature>
<keyword evidence="4" id="KW-1185">Reference proteome</keyword>
<dbReference type="AlphaFoldDB" id="A0A975GLP7"/>
<keyword evidence="2" id="KW-0732">Signal</keyword>
<feature type="chain" id="PRO_5037424146" evidence="2">
    <location>
        <begin position="24"/>
        <end position="162"/>
    </location>
</feature>
<accession>A0A975GLP7</accession>
<protein>
    <submittedName>
        <fullName evidence="3">Uncharacterized protein</fullName>
    </submittedName>
</protein>
<proteinExistence type="predicted"/>
<organism evidence="3 4">
    <name type="scientific">Desulfonema magnum</name>
    <dbReference type="NCBI Taxonomy" id="45655"/>
    <lineage>
        <taxon>Bacteria</taxon>
        <taxon>Pseudomonadati</taxon>
        <taxon>Thermodesulfobacteriota</taxon>
        <taxon>Desulfobacteria</taxon>
        <taxon>Desulfobacterales</taxon>
        <taxon>Desulfococcaceae</taxon>
        <taxon>Desulfonema</taxon>
    </lineage>
</organism>
<dbReference type="Proteomes" id="UP000663722">
    <property type="component" value="Chromosome"/>
</dbReference>
<feature type="signal peptide" evidence="2">
    <location>
        <begin position="1"/>
        <end position="23"/>
    </location>
</feature>
<gene>
    <name evidence="3" type="ORF">dnm_020840</name>
</gene>
<reference evidence="3" key="1">
    <citation type="journal article" date="2021" name="Microb. Physiol.">
        <title>Proteogenomic Insights into the Physiology of Marine, Sulfate-Reducing, Filamentous Desulfonema limicola and Desulfonema magnum.</title>
        <authorList>
            <person name="Schnaars V."/>
            <person name="Wohlbrand L."/>
            <person name="Scheve S."/>
            <person name="Hinrichs C."/>
            <person name="Reinhardt R."/>
            <person name="Rabus R."/>
        </authorList>
    </citation>
    <scope>NUCLEOTIDE SEQUENCE</scope>
    <source>
        <strain evidence="3">4be13</strain>
    </source>
</reference>
<evidence type="ECO:0000313" key="3">
    <source>
        <dbReference type="EMBL" id="QTA86066.1"/>
    </source>
</evidence>
<dbReference type="EMBL" id="CP061800">
    <property type="protein sequence ID" value="QTA86066.1"/>
    <property type="molecule type" value="Genomic_DNA"/>
</dbReference>